<keyword evidence="1" id="KW-0472">Membrane</keyword>
<evidence type="ECO:0000313" key="4">
    <source>
        <dbReference type="Proteomes" id="UP000579136"/>
    </source>
</evidence>
<comment type="caution">
    <text evidence="3">The sequence shown here is derived from an EMBL/GenBank/DDBJ whole genome shotgun (WGS) entry which is preliminary data.</text>
</comment>
<dbReference type="Proteomes" id="UP000579136">
    <property type="component" value="Unassembled WGS sequence"/>
</dbReference>
<feature type="transmembrane region" description="Helical" evidence="1">
    <location>
        <begin position="21"/>
        <end position="38"/>
    </location>
</feature>
<evidence type="ECO:0000313" key="3">
    <source>
        <dbReference type="EMBL" id="MBB5176075.1"/>
    </source>
</evidence>
<sequence length="162" mass="18688">MEKVSKKAINYWRLQAVFKSLISVAVIIIGLVLIYFFPFIKIPAFVVIGIAAVFFLYEVLYNMLVYPRLFYKYFEFQVTDDVLVVNSGIFNKKHIVIPLFRIQNVDVTEGPVMKRFGLKGIEISTAGGGTYIPELEKNRADELRSSIREIVRVKRSRVDEDD</sequence>
<dbReference type="PANTHER" id="PTHR34473">
    <property type="entry name" value="UPF0699 TRANSMEMBRANE PROTEIN YDBS"/>
    <property type="match status" value="1"/>
</dbReference>
<dbReference type="AlphaFoldDB" id="A0A9Q2CZB7"/>
<keyword evidence="1" id="KW-1133">Transmembrane helix</keyword>
<dbReference type="EMBL" id="JACHHF010000004">
    <property type="protein sequence ID" value="MBB5176075.1"/>
    <property type="molecule type" value="Genomic_DNA"/>
</dbReference>
<dbReference type="InterPro" id="IPR005182">
    <property type="entry name" value="YdbS-like_PH"/>
</dbReference>
<feature type="domain" description="YdbS-like PH" evidence="2">
    <location>
        <begin position="71"/>
        <end position="146"/>
    </location>
</feature>
<feature type="transmembrane region" description="Helical" evidence="1">
    <location>
        <begin position="44"/>
        <end position="64"/>
    </location>
</feature>
<dbReference type="RefSeq" id="WP_183673961.1">
    <property type="nucleotide sequence ID" value="NZ_CBCRYX010000007.1"/>
</dbReference>
<reference evidence="3 4" key="1">
    <citation type="submission" date="2020-08" db="EMBL/GenBank/DDBJ databases">
        <title>Genomic Encyclopedia of Type Strains, Phase IV (KMG-IV): sequencing the most valuable type-strain genomes for metagenomic binning, comparative biology and taxonomic classification.</title>
        <authorList>
            <person name="Goeker M."/>
        </authorList>
    </citation>
    <scope>NUCLEOTIDE SEQUENCE [LARGE SCALE GENOMIC DNA]</scope>
    <source>
        <strain evidence="3 4">DSM 19163</strain>
    </source>
</reference>
<keyword evidence="4" id="KW-1185">Reference proteome</keyword>
<protein>
    <recommendedName>
        <fullName evidence="2">YdbS-like PH domain-containing protein</fullName>
    </recommendedName>
</protein>
<keyword evidence="1" id="KW-0812">Transmembrane</keyword>
<organism evidence="3 4">
    <name type="scientific">Nosocomiicoccus ampullae</name>
    <dbReference type="NCBI Taxonomy" id="489910"/>
    <lineage>
        <taxon>Bacteria</taxon>
        <taxon>Bacillati</taxon>
        <taxon>Bacillota</taxon>
        <taxon>Bacilli</taxon>
        <taxon>Bacillales</taxon>
        <taxon>Staphylococcaceae</taxon>
        <taxon>Nosocomiicoccus</taxon>
    </lineage>
</organism>
<dbReference type="Pfam" id="PF03703">
    <property type="entry name" value="bPH_2"/>
    <property type="match status" value="1"/>
</dbReference>
<gene>
    <name evidence="3" type="ORF">HNQ45_000959</name>
</gene>
<evidence type="ECO:0000256" key="1">
    <source>
        <dbReference type="SAM" id="Phobius"/>
    </source>
</evidence>
<dbReference type="PANTHER" id="PTHR34473:SF2">
    <property type="entry name" value="UPF0699 TRANSMEMBRANE PROTEIN YDBT"/>
    <property type="match status" value="1"/>
</dbReference>
<accession>A0A9Q2CZB7</accession>
<evidence type="ECO:0000259" key="2">
    <source>
        <dbReference type="Pfam" id="PF03703"/>
    </source>
</evidence>
<proteinExistence type="predicted"/>
<name>A0A9Q2CZB7_9STAP</name>